<dbReference type="EMBL" id="MPUH01001139">
    <property type="protein sequence ID" value="OMJ69961.1"/>
    <property type="molecule type" value="Genomic_DNA"/>
</dbReference>
<keyword evidence="3" id="KW-1185">Reference proteome</keyword>
<accession>A0A1R2AZL5</accession>
<evidence type="ECO:0000313" key="3">
    <source>
        <dbReference type="Proteomes" id="UP000187209"/>
    </source>
</evidence>
<protein>
    <submittedName>
        <fullName evidence="2">Uncharacterized protein</fullName>
    </submittedName>
</protein>
<evidence type="ECO:0000256" key="1">
    <source>
        <dbReference type="SAM" id="MobiDB-lite"/>
    </source>
</evidence>
<feature type="region of interest" description="Disordered" evidence="1">
    <location>
        <begin position="120"/>
        <end position="147"/>
    </location>
</feature>
<evidence type="ECO:0000313" key="2">
    <source>
        <dbReference type="EMBL" id="OMJ69961.1"/>
    </source>
</evidence>
<dbReference type="OrthoDB" id="321147at2759"/>
<name>A0A1R2AZL5_9CILI</name>
<organism evidence="2 3">
    <name type="scientific">Stentor coeruleus</name>
    <dbReference type="NCBI Taxonomy" id="5963"/>
    <lineage>
        <taxon>Eukaryota</taxon>
        <taxon>Sar</taxon>
        <taxon>Alveolata</taxon>
        <taxon>Ciliophora</taxon>
        <taxon>Postciliodesmatophora</taxon>
        <taxon>Heterotrichea</taxon>
        <taxon>Heterotrichida</taxon>
        <taxon>Stentoridae</taxon>
        <taxon>Stentor</taxon>
    </lineage>
</organism>
<sequence>MSIIFPKKSDHSEPHAHEDFENFNIRAIGASFNTASGSWVGENDENRARENKLQSELRKEEMKQRLLMHMLTDKQVKLTRTRKEIANILKDHADLLEMQGFPVKGLLSNIEVEFGEDLENPDRSISEGFKSSSMPVKTLSVERKSRK</sequence>
<proteinExistence type="predicted"/>
<dbReference type="Proteomes" id="UP000187209">
    <property type="component" value="Unassembled WGS sequence"/>
</dbReference>
<gene>
    <name evidence="2" type="ORF">SteCoe_32188</name>
</gene>
<reference evidence="2 3" key="1">
    <citation type="submission" date="2016-11" db="EMBL/GenBank/DDBJ databases">
        <title>The macronuclear genome of Stentor coeruleus: a giant cell with tiny introns.</title>
        <authorList>
            <person name="Slabodnick M."/>
            <person name="Ruby J.G."/>
            <person name="Reiff S.B."/>
            <person name="Swart E.C."/>
            <person name="Gosai S."/>
            <person name="Prabakaran S."/>
            <person name="Witkowska E."/>
            <person name="Larue G.E."/>
            <person name="Fisher S."/>
            <person name="Freeman R.M."/>
            <person name="Gunawardena J."/>
            <person name="Chu W."/>
            <person name="Stover N.A."/>
            <person name="Gregory B.D."/>
            <person name="Nowacki M."/>
            <person name="Derisi J."/>
            <person name="Roy S.W."/>
            <person name="Marshall W.F."/>
            <person name="Sood P."/>
        </authorList>
    </citation>
    <scope>NUCLEOTIDE SEQUENCE [LARGE SCALE GENOMIC DNA]</scope>
    <source>
        <strain evidence="2">WM001</strain>
    </source>
</reference>
<dbReference type="AlphaFoldDB" id="A0A1R2AZL5"/>
<comment type="caution">
    <text evidence="2">The sequence shown here is derived from an EMBL/GenBank/DDBJ whole genome shotgun (WGS) entry which is preliminary data.</text>
</comment>